<keyword evidence="1" id="KW-1133">Transmembrane helix</keyword>
<evidence type="ECO:0000313" key="2">
    <source>
        <dbReference type="EMBL" id="MBB4936072.1"/>
    </source>
</evidence>
<accession>A0A7W7W6A4</accession>
<sequence>MLGFVHMRREQDMGRRFESVPVRTGTAGEGRAGCAAFVAVMSLPVLAFADWLVVMSVIRGVQCGQYERGGVLDCGGSPAMEEAFTTGMLSAVPLLAVQMWLIGFGIRWLRNGSRSLVRGRRSRRGSAGVDDGP</sequence>
<evidence type="ECO:0000313" key="3">
    <source>
        <dbReference type="Proteomes" id="UP000534286"/>
    </source>
</evidence>
<keyword evidence="1" id="KW-0812">Transmembrane</keyword>
<reference evidence="2 3" key="1">
    <citation type="submission" date="2020-08" db="EMBL/GenBank/DDBJ databases">
        <title>Sequencing the genomes of 1000 actinobacteria strains.</title>
        <authorList>
            <person name="Klenk H.-P."/>
        </authorList>
    </citation>
    <scope>NUCLEOTIDE SEQUENCE [LARGE SCALE GENOMIC DNA]</scope>
    <source>
        <strain evidence="2 3">DSM 43023</strain>
    </source>
</reference>
<evidence type="ECO:0000256" key="1">
    <source>
        <dbReference type="SAM" id="Phobius"/>
    </source>
</evidence>
<organism evidence="2 3">
    <name type="scientific">Streptosporangium album</name>
    <dbReference type="NCBI Taxonomy" id="47479"/>
    <lineage>
        <taxon>Bacteria</taxon>
        <taxon>Bacillati</taxon>
        <taxon>Actinomycetota</taxon>
        <taxon>Actinomycetes</taxon>
        <taxon>Streptosporangiales</taxon>
        <taxon>Streptosporangiaceae</taxon>
        <taxon>Streptosporangium</taxon>
    </lineage>
</organism>
<dbReference type="EMBL" id="JACHJU010000001">
    <property type="protein sequence ID" value="MBB4936072.1"/>
    <property type="molecule type" value="Genomic_DNA"/>
</dbReference>
<proteinExistence type="predicted"/>
<dbReference type="RefSeq" id="WP_184752405.1">
    <property type="nucleotide sequence ID" value="NZ_BAABEK010000002.1"/>
</dbReference>
<feature type="transmembrane region" description="Helical" evidence="1">
    <location>
        <begin position="33"/>
        <end position="58"/>
    </location>
</feature>
<comment type="caution">
    <text evidence="2">The sequence shown here is derived from an EMBL/GenBank/DDBJ whole genome shotgun (WGS) entry which is preliminary data.</text>
</comment>
<keyword evidence="1" id="KW-0472">Membrane</keyword>
<protein>
    <submittedName>
        <fullName evidence="2">Uncharacterized protein</fullName>
    </submittedName>
</protein>
<gene>
    <name evidence="2" type="ORF">FHR32_000377</name>
</gene>
<feature type="transmembrane region" description="Helical" evidence="1">
    <location>
        <begin position="88"/>
        <end position="109"/>
    </location>
</feature>
<dbReference type="AlphaFoldDB" id="A0A7W7W6A4"/>
<name>A0A7W7W6A4_9ACTN</name>
<dbReference type="Proteomes" id="UP000534286">
    <property type="component" value="Unassembled WGS sequence"/>
</dbReference>
<keyword evidence="3" id="KW-1185">Reference proteome</keyword>